<evidence type="ECO:0000259" key="4">
    <source>
        <dbReference type="PROSITE" id="PS50853"/>
    </source>
</evidence>
<dbReference type="InterPro" id="IPR036582">
    <property type="entry name" value="Mao_N_sf"/>
</dbReference>
<organism evidence="5 8">
    <name type="scientific">Candidatus Cryosericum hinesii</name>
    <dbReference type="NCBI Taxonomy" id="2290915"/>
    <lineage>
        <taxon>Bacteria</taxon>
        <taxon>Pseudomonadati</taxon>
        <taxon>Caldisericota/Cryosericota group</taxon>
        <taxon>Candidatus Cryosericota</taxon>
        <taxon>Candidatus Cryosericia</taxon>
        <taxon>Candidatus Cryosericales</taxon>
        <taxon>Candidatus Cryosericaceae</taxon>
        <taxon>Candidatus Cryosericum</taxon>
    </lineage>
</organism>
<keyword evidence="7" id="KW-1185">Reference proteome</keyword>
<dbReference type="CDD" id="cd00063">
    <property type="entry name" value="FN3"/>
    <property type="match status" value="1"/>
</dbReference>
<evidence type="ECO:0000313" key="5">
    <source>
        <dbReference type="EMBL" id="RIE11557.1"/>
    </source>
</evidence>
<reference evidence="7 8" key="1">
    <citation type="submission" date="2018-09" db="EMBL/GenBank/DDBJ databases">
        <title>Discovery and Ecogenomic Context for Candidatus Cryosericales, a Global Caldiserica Order Active in Thawing Permafrost.</title>
        <authorList>
            <person name="Martinez M.A."/>
            <person name="Woodcroft B.J."/>
            <person name="Ignacio Espinoza J.C."/>
            <person name="Zayed A."/>
            <person name="Singleton C.M."/>
            <person name="Boyd J."/>
            <person name="Li Y.-F."/>
            <person name="Purvine S."/>
            <person name="Maughan H."/>
            <person name="Hodgkins S.B."/>
            <person name="Anderson D."/>
            <person name="Sederholm M."/>
            <person name="Temperton B."/>
            <person name="Saleska S.R."/>
            <person name="Tyson G.W."/>
            <person name="Rich V.I."/>
        </authorList>
    </citation>
    <scope>NUCLEOTIDE SEQUENCE [LARGE SCALE GENOMIC DNA]</scope>
    <source>
        <strain evidence="6 7">SMC2</strain>
        <strain evidence="5 8">SMC3</strain>
    </source>
</reference>
<dbReference type="PROSITE" id="PS51904">
    <property type="entry name" value="GLYCOSYL_HYDROL_F25_2"/>
    <property type="match status" value="1"/>
</dbReference>
<dbReference type="PROSITE" id="PS50853">
    <property type="entry name" value="FN3"/>
    <property type="match status" value="1"/>
</dbReference>
<dbReference type="InterPro" id="IPR036116">
    <property type="entry name" value="FN3_sf"/>
</dbReference>
<dbReference type="InterPro" id="IPR013783">
    <property type="entry name" value="Ig-like_fold"/>
</dbReference>
<protein>
    <recommendedName>
        <fullName evidence="4">Fibronectin type-III domain-containing protein</fullName>
    </recommendedName>
</protein>
<dbReference type="Pfam" id="PF01183">
    <property type="entry name" value="Glyco_hydro_25"/>
    <property type="match status" value="1"/>
</dbReference>
<dbReference type="GO" id="GO:0016052">
    <property type="term" value="P:carbohydrate catabolic process"/>
    <property type="evidence" value="ECO:0007669"/>
    <property type="project" value="TreeGrafter"/>
</dbReference>
<dbReference type="Gene3D" id="2.60.40.10">
    <property type="entry name" value="Immunoglobulins"/>
    <property type="match status" value="2"/>
</dbReference>
<dbReference type="InterPro" id="IPR017853">
    <property type="entry name" value="GH"/>
</dbReference>
<dbReference type="InterPro" id="IPR044060">
    <property type="entry name" value="Bacterial_rp_domain"/>
</dbReference>
<comment type="caution">
    <text evidence="5">The sequence shown here is derived from an EMBL/GenBank/DDBJ whole genome shotgun (WGS) entry which is preliminary data.</text>
</comment>
<dbReference type="Gene3D" id="3.30.457.10">
    <property type="entry name" value="Copper amine oxidase-like, N-terminal domain"/>
    <property type="match status" value="1"/>
</dbReference>
<dbReference type="EMBL" id="QXIW01000036">
    <property type="protein sequence ID" value="RIE11557.1"/>
    <property type="molecule type" value="Genomic_DNA"/>
</dbReference>
<dbReference type="SUPFAM" id="SSF51445">
    <property type="entry name" value="(Trans)glycosidases"/>
    <property type="match status" value="1"/>
</dbReference>
<keyword evidence="2" id="KW-0378">Hydrolase</keyword>
<evidence type="ECO:0000256" key="2">
    <source>
        <dbReference type="ARBA" id="ARBA00022801"/>
    </source>
</evidence>
<comment type="similarity">
    <text evidence="1">Belongs to the glycosyl hydrolase 25 family.</text>
</comment>
<dbReference type="Gene3D" id="3.20.20.80">
    <property type="entry name" value="Glycosidases"/>
    <property type="match status" value="1"/>
</dbReference>
<evidence type="ECO:0000313" key="6">
    <source>
        <dbReference type="EMBL" id="RIE11632.1"/>
    </source>
</evidence>
<dbReference type="GO" id="GO:0009253">
    <property type="term" value="P:peptidoglycan catabolic process"/>
    <property type="evidence" value="ECO:0007669"/>
    <property type="project" value="InterPro"/>
</dbReference>
<feature type="domain" description="Fibronectin type-III" evidence="4">
    <location>
        <begin position="125"/>
        <end position="226"/>
    </location>
</feature>
<dbReference type="EMBL" id="QXIX01000060">
    <property type="protein sequence ID" value="RIE11632.1"/>
    <property type="molecule type" value="Genomic_DNA"/>
</dbReference>
<dbReference type="SUPFAM" id="SSF49265">
    <property type="entry name" value="Fibronectin type III"/>
    <property type="match status" value="1"/>
</dbReference>
<dbReference type="Proteomes" id="UP000266042">
    <property type="component" value="Unassembled WGS sequence"/>
</dbReference>
<evidence type="ECO:0000256" key="3">
    <source>
        <dbReference type="ARBA" id="ARBA00023295"/>
    </source>
</evidence>
<dbReference type="GO" id="GO:0016998">
    <property type="term" value="P:cell wall macromolecule catabolic process"/>
    <property type="evidence" value="ECO:0007669"/>
    <property type="project" value="InterPro"/>
</dbReference>
<name>A0A398DH78_9BACT</name>
<dbReference type="InterPro" id="IPR002053">
    <property type="entry name" value="Glyco_hydro_25"/>
</dbReference>
<dbReference type="Proteomes" id="UP000265724">
    <property type="component" value="Unassembled WGS sequence"/>
</dbReference>
<evidence type="ECO:0000256" key="1">
    <source>
        <dbReference type="ARBA" id="ARBA00010646"/>
    </source>
</evidence>
<evidence type="ECO:0000313" key="8">
    <source>
        <dbReference type="Proteomes" id="UP000266042"/>
    </source>
</evidence>
<accession>A0A398DH78</accession>
<dbReference type="AlphaFoldDB" id="A0A398DH78"/>
<dbReference type="RefSeq" id="WP_119087669.1">
    <property type="nucleotide sequence ID" value="NZ_QXIV01000037.1"/>
</dbReference>
<dbReference type="Pfam" id="PF18998">
    <property type="entry name" value="Flg_new_2"/>
    <property type="match status" value="1"/>
</dbReference>
<dbReference type="InterPro" id="IPR003961">
    <property type="entry name" value="FN3_dom"/>
</dbReference>
<sequence>MVDMRHPEGRHGGEKRMELRGLAAIMLCLVLLISFVSMPFSALAETLTVGTAVQVTGTGGDGLNVRSSAATLGTVVGAEKDGARGVILEGPVAGGTFIWWRVQWKSGVMGWSVDTYLKVAVPSPIPSAPTALGATAGIESVVLSWSLPEETGTAPIIAWRIYRDRHTAPSTLVATLNVGDQGFNTHTWTDGPMLVGGRSYWYAVSAVNANGASDLCTGVQVIPQAAPMPPGVFFLPPELDFGGEQTSLVLTLQNAGSTPVTFVITPGASWLVGVSPTTVTLPVSGSQRINVAVQRTGMPAGTYESLVRITCPTGSINIPAQMRVGMIQGVDVSRWQSSDQAGNPLNWASVHQVGFQFAFVKATEGLTITDPFLNVLVPGARSAGLLAGVYHICWPADNPAAAEAAYFLQAAGQYITPGFLTPVLDIEPRYNIHGVAMVHWIDEWASVVRAAKGVNPVIYCSASVAADLHNADPTIDGRYHLWLAGYALAAQPNTGGWGSWAFWQYTDTGTVPGIEGHNVDLDWFNGNEQSLAQYVIGGVTPASYTLLPTVIGNGLLSIEPQTKSYPAGSTVTVTAKPAAGWEFTGWSGGITGTANPLALTMDANKSFLATFKKSVDPNQHIITLSVGSKVAHLDGQLVTLDTPPVIVSGRTLVPLRPIIEGLGGVITWVPETRSVEVVFNGTTLLLQIGNHSAVVDGKEVILDVPAAIMNGRTMLPVRFVSEHLGADVQWAPVTKTVTITVSTTTASGGASTPQ</sequence>
<dbReference type="InterPro" id="IPR018077">
    <property type="entry name" value="Glyco_hydro_fam25_subgr"/>
</dbReference>
<dbReference type="CDD" id="cd00599">
    <property type="entry name" value="GH25_muramidase"/>
    <property type="match status" value="1"/>
</dbReference>
<evidence type="ECO:0000313" key="7">
    <source>
        <dbReference type="Proteomes" id="UP000265724"/>
    </source>
</evidence>
<dbReference type="PANTHER" id="PTHR34135">
    <property type="entry name" value="LYSOZYME"/>
    <property type="match status" value="1"/>
</dbReference>
<dbReference type="PANTHER" id="PTHR34135:SF2">
    <property type="entry name" value="LYSOZYME"/>
    <property type="match status" value="1"/>
</dbReference>
<dbReference type="GO" id="GO:0003796">
    <property type="term" value="F:lysozyme activity"/>
    <property type="evidence" value="ECO:0007669"/>
    <property type="project" value="InterPro"/>
</dbReference>
<dbReference type="Pfam" id="PF07833">
    <property type="entry name" value="Cu_amine_oxidN1"/>
    <property type="match status" value="1"/>
</dbReference>
<dbReference type="SUPFAM" id="SSF55383">
    <property type="entry name" value="Copper amine oxidase, domain N"/>
    <property type="match status" value="1"/>
</dbReference>
<proteinExistence type="inferred from homology"/>
<gene>
    <name evidence="6" type="ORF">SMC2_08645</name>
    <name evidence="5" type="ORF">SMC3_08795</name>
</gene>
<dbReference type="SMART" id="SM00641">
    <property type="entry name" value="Glyco_25"/>
    <property type="match status" value="1"/>
</dbReference>
<dbReference type="InterPro" id="IPR012854">
    <property type="entry name" value="Cu_amine_oxidase-like_N"/>
</dbReference>
<keyword evidence="3" id="KW-0326">Glycosidase</keyword>